<dbReference type="GO" id="GO:0009408">
    <property type="term" value="P:response to heat"/>
    <property type="evidence" value="ECO:0007669"/>
    <property type="project" value="InterPro"/>
</dbReference>
<dbReference type="RefSeq" id="WP_153759770.1">
    <property type="nucleotide sequence ID" value="NZ_CP045851.1"/>
</dbReference>
<keyword evidence="2 11" id="KW-0235">DNA replication</keyword>
<evidence type="ECO:0000256" key="3">
    <source>
        <dbReference type="ARBA" id="ARBA00022723"/>
    </source>
</evidence>
<dbReference type="PROSITE" id="PS50076">
    <property type="entry name" value="DNAJ_2"/>
    <property type="match status" value="1"/>
</dbReference>
<dbReference type="GO" id="GO:0051082">
    <property type="term" value="F:unfolded protein binding"/>
    <property type="evidence" value="ECO:0007669"/>
    <property type="project" value="UniProtKB-UniRule"/>
</dbReference>
<sequence>MSDYYEALGVSRGATADEIKKAYRRKARELHPDTNADPAAEAQFKEVARAYEVLSDPEKRARYDQFGEAGVGGAAGGAPFDAGGFGDIFDAFFGGGGPFGGAGRTRGPSGPARGPDLEAVATIDFRDAVFGCQTDVSVRTAVACESCEATGATPGTSVSTCGDCGGSGQVRRVRQSILGQVVTAGPCNTCGATGQVVASPCEMCGGEGRRVVEKTYTVDIPAGVDTGSTLRLTGRGAVGPRGGGAGDLYVHLDVRPDDRFERVGNDLMHELHVSMPQAALGTHLPFETLDGEEDLVVPPGTQPGRVFRLRGRGVPSVDGRGRGDLLVKIAVDVPTKLTDDQEELLRRFAAATGDVVTPADESFFAKIKSAFK</sequence>
<dbReference type="GO" id="GO:0031072">
    <property type="term" value="F:heat shock protein binding"/>
    <property type="evidence" value="ECO:0007669"/>
    <property type="project" value="InterPro"/>
</dbReference>
<dbReference type="SMART" id="SM00271">
    <property type="entry name" value="DnaJ"/>
    <property type="match status" value="1"/>
</dbReference>
<comment type="subunit">
    <text evidence="11">Homodimer.</text>
</comment>
<keyword evidence="3 11" id="KW-0479">Metal-binding</keyword>
<keyword evidence="1 11" id="KW-0963">Cytoplasm</keyword>
<dbReference type="HAMAP" id="MF_01152">
    <property type="entry name" value="DnaJ"/>
    <property type="match status" value="1"/>
</dbReference>
<dbReference type="Pfam" id="PF01556">
    <property type="entry name" value="DnaJ_C"/>
    <property type="match status" value="1"/>
</dbReference>
<evidence type="ECO:0000259" key="14">
    <source>
        <dbReference type="PROSITE" id="PS51188"/>
    </source>
</evidence>
<dbReference type="PROSITE" id="PS51188">
    <property type="entry name" value="ZF_CR"/>
    <property type="match status" value="1"/>
</dbReference>
<evidence type="ECO:0000259" key="13">
    <source>
        <dbReference type="PROSITE" id="PS50076"/>
    </source>
</evidence>
<evidence type="ECO:0000256" key="1">
    <source>
        <dbReference type="ARBA" id="ARBA00022490"/>
    </source>
</evidence>
<dbReference type="SUPFAM" id="SSF49493">
    <property type="entry name" value="HSP40/DnaJ peptide-binding domain"/>
    <property type="match status" value="2"/>
</dbReference>
<evidence type="ECO:0000313" key="15">
    <source>
        <dbReference type="EMBL" id="QGG95664.1"/>
    </source>
</evidence>
<proteinExistence type="inferred from homology"/>
<feature type="binding site" evidence="11">
    <location>
        <position position="147"/>
    </location>
    <ligand>
        <name>Zn(2+)</name>
        <dbReference type="ChEBI" id="CHEBI:29105"/>
        <label>1</label>
    </ligand>
</feature>
<evidence type="ECO:0000256" key="7">
    <source>
        <dbReference type="ARBA" id="ARBA00023016"/>
    </source>
</evidence>
<dbReference type="CDD" id="cd10719">
    <property type="entry name" value="DnaJ_zf"/>
    <property type="match status" value="1"/>
</dbReference>
<comment type="domain">
    <text evidence="11">The J domain is necessary and sufficient to stimulate DnaK ATPase activity. Zinc center 1 plays an important role in the autonomous, DnaK-independent chaperone activity of DnaJ. Zinc center 2 is essential for interaction with DnaK and for DnaJ activity.</text>
</comment>
<dbReference type="InterPro" id="IPR001623">
    <property type="entry name" value="DnaJ_domain"/>
</dbReference>
<evidence type="ECO:0000256" key="2">
    <source>
        <dbReference type="ARBA" id="ARBA00022705"/>
    </source>
</evidence>
<name>A0A5Q2RJI6_9ACTN</name>
<dbReference type="PANTHER" id="PTHR43096">
    <property type="entry name" value="DNAJ HOMOLOG 1, MITOCHONDRIAL-RELATED"/>
    <property type="match status" value="1"/>
</dbReference>
<keyword evidence="5 11" id="KW-0863">Zinc-finger</keyword>
<keyword evidence="16" id="KW-1185">Reference proteome</keyword>
<dbReference type="GO" id="GO:0005524">
    <property type="term" value="F:ATP binding"/>
    <property type="evidence" value="ECO:0007669"/>
    <property type="project" value="InterPro"/>
</dbReference>
<feature type="binding site" evidence="11">
    <location>
        <position position="164"/>
    </location>
    <ligand>
        <name>Zn(2+)</name>
        <dbReference type="ChEBI" id="CHEBI:29105"/>
        <label>2</label>
    </ligand>
</feature>
<feature type="domain" description="CR-type" evidence="14">
    <location>
        <begin position="131"/>
        <end position="213"/>
    </location>
</feature>
<feature type="domain" description="J" evidence="13">
    <location>
        <begin position="3"/>
        <end position="67"/>
    </location>
</feature>
<dbReference type="GO" id="GO:0042026">
    <property type="term" value="P:protein refolding"/>
    <property type="evidence" value="ECO:0007669"/>
    <property type="project" value="TreeGrafter"/>
</dbReference>
<evidence type="ECO:0000313" key="16">
    <source>
        <dbReference type="Proteomes" id="UP000334019"/>
    </source>
</evidence>
<dbReference type="GO" id="GO:0006260">
    <property type="term" value="P:DNA replication"/>
    <property type="evidence" value="ECO:0007669"/>
    <property type="project" value="UniProtKB-KW"/>
</dbReference>
<feature type="binding site" evidence="11">
    <location>
        <position position="144"/>
    </location>
    <ligand>
        <name>Zn(2+)</name>
        <dbReference type="ChEBI" id="CHEBI:29105"/>
        <label>1</label>
    </ligand>
</feature>
<dbReference type="GO" id="GO:0008270">
    <property type="term" value="F:zinc ion binding"/>
    <property type="evidence" value="ECO:0007669"/>
    <property type="project" value="UniProtKB-UniRule"/>
</dbReference>
<dbReference type="Pfam" id="PF00226">
    <property type="entry name" value="DnaJ"/>
    <property type="match status" value="1"/>
</dbReference>
<dbReference type="InterPro" id="IPR001305">
    <property type="entry name" value="HSP_DnaJ_Cys-rich_dom"/>
</dbReference>
<dbReference type="Pfam" id="PF00684">
    <property type="entry name" value="DnaJ_CXXCXGXG"/>
    <property type="match status" value="1"/>
</dbReference>
<dbReference type="InterPro" id="IPR012724">
    <property type="entry name" value="DnaJ"/>
</dbReference>
<dbReference type="GO" id="GO:0005737">
    <property type="term" value="C:cytoplasm"/>
    <property type="evidence" value="ECO:0007669"/>
    <property type="project" value="UniProtKB-SubCell"/>
</dbReference>
<accession>A0A5Q2RJI6</accession>
<dbReference type="EMBL" id="CP045851">
    <property type="protein sequence ID" value="QGG95664.1"/>
    <property type="molecule type" value="Genomic_DNA"/>
</dbReference>
<evidence type="ECO:0000256" key="8">
    <source>
        <dbReference type="ARBA" id="ARBA00023186"/>
    </source>
</evidence>
<dbReference type="PRINTS" id="PR00625">
    <property type="entry name" value="JDOMAIN"/>
</dbReference>
<evidence type="ECO:0000256" key="4">
    <source>
        <dbReference type="ARBA" id="ARBA00022737"/>
    </source>
</evidence>
<dbReference type="FunFam" id="2.10.230.10:FF:000002">
    <property type="entry name" value="Molecular chaperone DnaJ"/>
    <property type="match status" value="1"/>
</dbReference>
<protein>
    <recommendedName>
        <fullName evidence="10 11">Chaperone protein DnaJ</fullName>
    </recommendedName>
</protein>
<dbReference type="InterPro" id="IPR008971">
    <property type="entry name" value="HSP40/DnaJ_pept-bd"/>
</dbReference>
<dbReference type="NCBIfam" id="NF008035">
    <property type="entry name" value="PRK10767.1"/>
    <property type="match status" value="1"/>
</dbReference>
<dbReference type="SUPFAM" id="SSF57938">
    <property type="entry name" value="DnaJ/Hsp40 cysteine-rich domain"/>
    <property type="match status" value="1"/>
</dbReference>
<dbReference type="InterPro" id="IPR018253">
    <property type="entry name" value="DnaJ_domain_CS"/>
</dbReference>
<evidence type="ECO:0000256" key="10">
    <source>
        <dbReference type="ARBA" id="ARBA00067609"/>
    </source>
</evidence>
<dbReference type="InterPro" id="IPR036410">
    <property type="entry name" value="HSP_DnaJ_Cys-rich_dom_sf"/>
</dbReference>
<comment type="subcellular location">
    <subcellularLocation>
        <location evidence="11">Cytoplasm</location>
    </subcellularLocation>
</comment>
<comment type="caution">
    <text evidence="11">Lacks conserved residue(s) required for the propagation of feature annotation.</text>
</comment>
<dbReference type="InterPro" id="IPR002939">
    <property type="entry name" value="DnaJ_C"/>
</dbReference>
<feature type="binding site" evidence="11">
    <location>
        <position position="190"/>
    </location>
    <ligand>
        <name>Zn(2+)</name>
        <dbReference type="ChEBI" id="CHEBI:29105"/>
        <label>2</label>
    </ligand>
</feature>
<keyword evidence="6 11" id="KW-0862">Zinc</keyword>
<comment type="function">
    <text evidence="11">Participates actively in the response to hyperosmotic and heat shock by preventing the aggregation of stress-denatured proteins and by disaggregating proteins, also in an autonomous, DnaK-independent fashion. Unfolded proteins bind initially to DnaJ; upon interaction with the DnaJ-bound protein, DnaK hydrolyzes its bound ATP, resulting in the formation of a stable complex. GrpE releases ADP from DnaK; ATP binding to DnaK triggers the release of the substrate protein, thus completing the reaction cycle. Several rounds of ATP-dependent interactions between DnaJ, DnaK and GrpE are required for fully efficient folding. Also involved, together with DnaK and GrpE, in the DNA replication of plasmids through activation of initiation proteins.</text>
</comment>
<feature type="binding site" evidence="11">
    <location>
        <position position="187"/>
    </location>
    <ligand>
        <name>Zn(2+)</name>
        <dbReference type="ChEBI" id="CHEBI:29105"/>
        <label>2</label>
    </ligand>
</feature>
<keyword evidence="8 11" id="KW-0143">Chaperone</keyword>
<evidence type="ECO:0000256" key="11">
    <source>
        <dbReference type="HAMAP-Rule" id="MF_01152"/>
    </source>
</evidence>
<evidence type="ECO:0000256" key="9">
    <source>
        <dbReference type="ARBA" id="ARBA00061004"/>
    </source>
</evidence>
<feature type="zinc finger region" description="CR-type" evidence="12">
    <location>
        <begin position="131"/>
        <end position="213"/>
    </location>
</feature>
<dbReference type="PANTHER" id="PTHR43096:SF48">
    <property type="entry name" value="CHAPERONE PROTEIN DNAJ"/>
    <property type="match status" value="1"/>
</dbReference>
<feature type="binding site" evidence="11">
    <location>
        <position position="161"/>
    </location>
    <ligand>
        <name>Zn(2+)</name>
        <dbReference type="ChEBI" id="CHEBI:29105"/>
        <label>2</label>
    </ligand>
</feature>
<gene>
    <name evidence="11 15" type="primary">dnaJ</name>
    <name evidence="15" type="ORF">GH723_11465</name>
</gene>
<dbReference type="KEGG" id="atq:GH723_11465"/>
<dbReference type="PROSITE" id="PS00636">
    <property type="entry name" value="DNAJ_1"/>
    <property type="match status" value="1"/>
</dbReference>
<dbReference type="AlphaFoldDB" id="A0A5Q2RJI6"/>
<dbReference type="Proteomes" id="UP000334019">
    <property type="component" value="Chromosome"/>
</dbReference>
<dbReference type="CDD" id="cd06257">
    <property type="entry name" value="DnaJ"/>
    <property type="match status" value="1"/>
</dbReference>
<feature type="binding site" evidence="11">
    <location>
        <position position="204"/>
    </location>
    <ligand>
        <name>Zn(2+)</name>
        <dbReference type="ChEBI" id="CHEBI:29105"/>
        <label>1</label>
    </ligand>
</feature>
<dbReference type="InterPro" id="IPR036869">
    <property type="entry name" value="J_dom_sf"/>
</dbReference>
<evidence type="ECO:0000256" key="5">
    <source>
        <dbReference type="ARBA" id="ARBA00022771"/>
    </source>
</evidence>
<reference evidence="15 16" key="1">
    <citation type="submission" date="2019-11" db="EMBL/GenBank/DDBJ databases">
        <authorList>
            <person name="He Y."/>
        </authorList>
    </citation>
    <scope>NUCLEOTIDE SEQUENCE [LARGE SCALE GENOMIC DNA]</scope>
    <source>
        <strain evidence="15 16">SCSIO 58843</strain>
    </source>
</reference>
<dbReference type="CDD" id="cd10747">
    <property type="entry name" value="DnaJ_C"/>
    <property type="match status" value="1"/>
</dbReference>
<feature type="binding site" evidence="11">
    <location>
        <position position="201"/>
    </location>
    <ligand>
        <name>Zn(2+)</name>
        <dbReference type="ChEBI" id="CHEBI:29105"/>
        <label>1</label>
    </ligand>
</feature>
<dbReference type="Gene3D" id="2.60.260.20">
    <property type="entry name" value="Urease metallochaperone UreE, N-terminal domain"/>
    <property type="match status" value="2"/>
</dbReference>
<dbReference type="SUPFAM" id="SSF46565">
    <property type="entry name" value="Chaperone J-domain"/>
    <property type="match status" value="1"/>
</dbReference>
<dbReference type="Gene3D" id="2.10.230.10">
    <property type="entry name" value="Heat shock protein DnaJ, cysteine-rich domain"/>
    <property type="match status" value="1"/>
</dbReference>
<keyword evidence="7 11" id="KW-0346">Stress response</keyword>
<keyword evidence="4 11" id="KW-0677">Repeat</keyword>
<comment type="cofactor">
    <cofactor evidence="11">
        <name>Zn(2+)</name>
        <dbReference type="ChEBI" id="CHEBI:29105"/>
    </cofactor>
    <text evidence="11">Binds 2 Zn(2+) ions per monomer.</text>
</comment>
<dbReference type="NCBIfam" id="TIGR02349">
    <property type="entry name" value="DnaJ_bact"/>
    <property type="match status" value="1"/>
</dbReference>
<evidence type="ECO:0000256" key="6">
    <source>
        <dbReference type="ARBA" id="ARBA00022833"/>
    </source>
</evidence>
<evidence type="ECO:0000256" key="12">
    <source>
        <dbReference type="PROSITE-ProRule" id="PRU00546"/>
    </source>
</evidence>
<comment type="similarity">
    <text evidence="9 11">Belongs to the DnaJ family.</text>
</comment>
<dbReference type="FunFam" id="2.60.260.20:FF:000005">
    <property type="entry name" value="Chaperone protein dnaJ 1, mitochondrial"/>
    <property type="match status" value="1"/>
</dbReference>
<dbReference type="Gene3D" id="1.10.287.110">
    <property type="entry name" value="DnaJ domain"/>
    <property type="match status" value="1"/>
</dbReference>
<organism evidence="15 16">
    <name type="scientific">Actinomarinicola tropica</name>
    <dbReference type="NCBI Taxonomy" id="2789776"/>
    <lineage>
        <taxon>Bacteria</taxon>
        <taxon>Bacillati</taxon>
        <taxon>Actinomycetota</taxon>
        <taxon>Acidimicrobiia</taxon>
        <taxon>Acidimicrobiales</taxon>
        <taxon>Iamiaceae</taxon>
        <taxon>Actinomarinicola</taxon>
    </lineage>
</organism>